<proteinExistence type="predicted"/>
<evidence type="ECO:0000259" key="2">
    <source>
        <dbReference type="Pfam" id="PF00078"/>
    </source>
</evidence>
<dbReference type="Pfam" id="PF00078">
    <property type="entry name" value="RVT_1"/>
    <property type="match status" value="1"/>
</dbReference>
<feature type="domain" description="Reverse transcriptase" evidence="2">
    <location>
        <begin position="204"/>
        <end position="279"/>
    </location>
</feature>
<accession>A0A438CUV6</accession>
<dbReference type="SUPFAM" id="SSF56672">
    <property type="entry name" value="DNA/RNA polymerases"/>
    <property type="match status" value="1"/>
</dbReference>
<evidence type="ECO:0000256" key="1">
    <source>
        <dbReference type="SAM" id="MobiDB-lite"/>
    </source>
</evidence>
<feature type="region of interest" description="Disordered" evidence="1">
    <location>
        <begin position="145"/>
        <end position="167"/>
    </location>
</feature>
<keyword evidence="3" id="KW-0548">Nucleotidyltransferase</keyword>
<keyword evidence="3" id="KW-0695">RNA-directed DNA polymerase</keyword>
<dbReference type="PANTHER" id="PTHR24559:SF436">
    <property type="entry name" value="RNA-DIRECTED DNA POLYMERASE HOMOLOG"/>
    <property type="match status" value="1"/>
</dbReference>
<dbReference type="AlphaFoldDB" id="A0A438CUV6"/>
<dbReference type="GO" id="GO:0003964">
    <property type="term" value="F:RNA-directed DNA polymerase activity"/>
    <property type="evidence" value="ECO:0007669"/>
    <property type="project" value="UniProtKB-KW"/>
</dbReference>
<dbReference type="Gene3D" id="3.10.10.10">
    <property type="entry name" value="HIV Type 1 Reverse Transcriptase, subunit A, domain 1"/>
    <property type="match status" value="1"/>
</dbReference>
<name>A0A438CUV6_VITVI</name>
<organism evidence="3 4">
    <name type="scientific">Vitis vinifera</name>
    <name type="common">Grape</name>
    <dbReference type="NCBI Taxonomy" id="29760"/>
    <lineage>
        <taxon>Eukaryota</taxon>
        <taxon>Viridiplantae</taxon>
        <taxon>Streptophyta</taxon>
        <taxon>Embryophyta</taxon>
        <taxon>Tracheophyta</taxon>
        <taxon>Spermatophyta</taxon>
        <taxon>Magnoliopsida</taxon>
        <taxon>eudicotyledons</taxon>
        <taxon>Gunneridae</taxon>
        <taxon>Pentapetalae</taxon>
        <taxon>rosids</taxon>
        <taxon>Vitales</taxon>
        <taxon>Vitaceae</taxon>
        <taxon>Viteae</taxon>
        <taxon>Vitis</taxon>
    </lineage>
</organism>
<dbReference type="EMBL" id="QGNW01001972">
    <property type="protein sequence ID" value="RVW26984.1"/>
    <property type="molecule type" value="Genomic_DNA"/>
</dbReference>
<evidence type="ECO:0000313" key="3">
    <source>
        <dbReference type="EMBL" id="RVW26984.1"/>
    </source>
</evidence>
<reference evidence="3 4" key="1">
    <citation type="journal article" date="2018" name="PLoS Genet.">
        <title>Population sequencing reveals clonal diversity and ancestral inbreeding in the grapevine cultivar Chardonnay.</title>
        <authorList>
            <person name="Roach M.J."/>
            <person name="Johnson D.L."/>
            <person name="Bohlmann J."/>
            <person name="van Vuuren H.J."/>
            <person name="Jones S.J."/>
            <person name="Pretorius I.S."/>
            <person name="Schmidt S.A."/>
            <person name="Borneman A.R."/>
        </authorList>
    </citation>
    <scope>NUCLEOTIDE SEQUENCE [LARGE SCALE GENOMIC DNA]</scope>
    <source>
        <strain evidence="4">cv. Chardonnay</strain>
        <tissue evidence="3">Leaf</tissue>
    </source>
</reference>
<protein>
    <submittedName>
        <fullName evidence="3">RNA-directed DNA polymerase-like</fullName>
    </submittedName>
</protein>
<evidence type="ECO:0000313" key="4">
    <source>
        <dbReference type="Proteomes" id="UP000288805"/>
    </source>
</evidence>
<sequence length="281" mass="32047">MQLLKALKSRSMPKTPQTKGLMYVEAHVNDKPTKAMMDTDAAHNFVFVEEAKRPELHAFKKVVPMDDFRVVLRMAFLWKVKVVPLPFLNLMAIMEEDIPCVVPMVTEGDLREPMPKEIKGFLHEFKDVMPSKLLKRLPPRGEGDHKIDVELGAKPPTTGPHKMAPPELEKPRRQLKVLLDAGFVQPSKAPCGCADAYFRRSMMDPHVRACTIRHLIRVRYFVKLGLSLGYYQVRIVERDELKTTCVIRYGSYEFLVMPFGLTNAATTFCMLMNKIFPSISG</sequence>
<keyword evidence="3" id="KW-0808">Transferase</keyword>
<dbReference type="Proteomes" id="UP000288805">
    <property type="component" value="Unassembled WGS sequence"/>
</dbReference>
<dbReference type="PANTHER" id="PTHR24559">
    <property type="entry name" value="TRANSPOSON TY3-I GAG-POL POLYPROTEIN"/>
    <property type="match status" value="1"/>
</dbReference>
<dbReference type="InterPro" id="IPR043502">
    <property type="entry name" value="DNA/RNA_pol_sf"/>
</dbReference>
<dbReference type="InterPro" id="IPR000477">
    <property type="entry name" value="RT_dom"/>
</dbReference>
<comment type="caution">
    <text evidence="3">The sequence shown here is derived from an EMBL/GenBank/DDBJ whole genome shotgun (WGS) entry which is preliminary data.</text>
</comment>
<gene>
    <name evidence="3" type="primary">RRPO_10</name>
    <name evidence="3" type="ORF">CK203_105627</name>
</gene>
<dbReference type="InterPro" id="IPR053134">
    <property type="entry name" value="RNA-dir_DNA_polymerase"/>
</dbReference>